<gene>
    <name evidence="2" type="ORF">WKW82_34035</name>
</gene>
<dbReference type="InterPro" id="IPR014710">
    <property type="entry name" value="RmlC-like_jellyroll"/>
</dbReference>
<sequence>MLFEHPSFAGPGPRERAARLLIASAPMAQLTLADAMIIVDSMEPVFVTMGTVVMEEGETEDTGYMALVLEGELRAESGNGIVGEKMVISMIGPGGLLGDMGAIDGSPRSATCTALTDVKLAILSSAMLLALIDEHPAVAARLLLAVCTGMSARLRENNRRLLALSNVSRAVQKELDATHAVNRRLLGA</sequence>
<dbReference type="PROSITE" id="PS50042">
    <property type="entry name" value="CNMP_BINDING_3"/>
    <property type="match status" value="1"/>
</dbReference>
<reference evidence="2 3" key="1">
    <citation type="submission" date="2024-03" db="EMBL/GenBank/DDBJ databases">
        <title>Novel species of the genus Variovorax.</title>
        <authorList>
            <person name="Liu Q."/>
            <person name="Xin Y.-H."/>
        </authorList>
    </citation>
    <scope>NUCLEOTIDE SEQUENCE [LARGE SCALE GENOMIC DNA]</scope>
    <source>
        <strain evidence="2 3">KACC 18900</strain>
    </source>
</reference>
<proteinExistence type="predicted"/>
<keyword evidence="3" id="KW-1185">Reference proteome</keyword>
<organism evidence="2 3">
    <name type="scientific">Variovorax rhizosphaerae</name>
    <dbReference type="NCBI Taxonomy" id="1836200"/>
    <lineage>
        <taxon>Bacteria</taxon>
        <taxon>Pseudomonadati</taxon>
        <taxon>Pseudomonadota</taxon>
        <taxon>Betaproteobacteria</taxon>
        <taxon>Burkholderiales</taxon>
        <taxon>Comamonadaceae</taxon>
        <taxon>Variovorax</taxon>
    </lineage>
</organism>
<evidence type="ECO:0000259" key="1">
    <source>
        <dbReference type="PROSITE" id="PS50042"/>
    </source>
</evidence>
<dbReference type="SUPFAM" id="SSF51206">
    <property type="entry name" value="cAMP-binding domain-like"/>
    <property type="match status" value="1"/>
</dbReference>
<dbReference type="Gene3D" id="2.60.120.10">
    <property type="entry name" value="Jelly Rolls"/>
    <property type="match status" value="1"/>
</dbReference>
<dbReference type="Pfam" id="PF00027">
    <property type="entry name" value="cNMP_binding"/>
    <property type="match status" value="1"/>
</dbReference>
<protein>
    <submittedName>
        <fullName evidence="2">Cyclic nucleotide-binding domain-containing protein</fullName>
    </submittedName>
</protein>
<evidence type="ECO:0000313" key="3">
    <source>
        <dbReference type="Proteomes" id="UP001385892"/>
    </source>
</evidence>
<comment type="caution">
    <text evidence="2">The sequence shown here is derived from an EMBL/GenBank/DDBJ whole genome shotgun (WGS) entry which is preliminary data.</text>
</comment>
<evidence type="ECO:0000313" key="2">
    <source>
        <dbReference type="EMBL" id="MEJ8851695.1"/>
    </source>
</evidence>
<name>A0ABU8WW00_9BURK</name>
<dbReference type="InterPro" id="IPR000595">
    <property type="entry name" value="cNMP-bd_dom"/>
</dbReference>
<dbReference type="EMBL" id="JBBKZT010000026">
    <property type="protein sequence ID" value="MEJ8851695.1"/>
    <property type="molecule type" value="Genomic_DNA"/>
</dbReference>
<accession>A0ABU8WW00</accession>
<dbReference type="Proteomes" id="UP001385892">
    <property type="component" value="Unassembled WGS sequence"/>
</dbReference>
<dbReference type="InterPro" id="IPR018490">
    <property type="entry name" value="cNMP-bd_dom_sf"/>
</dbReference>
<dbReference type="CDD" id="cd00038">
    <property type="entry name" value="CAP_ED"/>
    <property type="match status" value="1"/>
</dbReference>
<dbReference type="RefSeq" id="WP_340347431.1">
    <property type="nucleotide sequence ID" value="NZ_JBBKZT010000026.1"/>
</dbReference>
<feature type="domain" description="Cyclic nucleotide-binding" evidence="1">
    <location>
        <begin position="38"/>
        <end position="132"/>
    </location>
</feature>
<dbReference type="SMART" id="SM00100">
    <property type="entry name" value="cNMP"/>
    <property type="match status" value="1"/>
</dbReference>